<evidence type="ECO:0000313" key="2">
    <source>
        <dbReference type="Proteomes" id="UP000254461"/>
    </source>
</evidence>
<dbReference type="Proteomes" id="UP000254461">
    <property type="component" value="Unassembled WGS sequence"/>
</dbReference>
<reference evidence="1 2" key="1">
    <citation type="submission" date="2018-06" db="EMBL/GenBank/DDBJ databases">
        <authorList>
            <consortium name="Pathogen Informatics"/>
            <person name="Doyle S."/>
        </authorList>
    </citation>
    <scope>NUCLEOTIDE SEQUENCE [LARGE SCALE GENOMIC DNA]</scope>
    <source>
        <strain evidence="1 2">NCTC12092</strain>
    </source>
</reference>
<dbReference type="Pfam" id="PF12459">
    <property type="entry name" value="DltX"/>
    <property type="match status" value="1"/>
</dbReference>
<dbReference type="EMBL" id="UHFF01000002">
    <property type="protein sequence ID" value="SUN46992.1"/>
    <property type="molecule type" value="Genomic_DNA"/>
</dbReference>
<evidence type="ECO:0000313" key="1">
    <source>
        <dbReference type="EMBL" id="SUN46992.1"/>
    </source>
</evidence>
<dbReference type="RefSeq" id="WP_012515875.1">
    <property type="nucleotide sequence ID" value="NZ_BTYB01000022.1"/>
</dbReference>
<protein>
    <submittedName>
        <fullName evidence="1">D-alanyl-lipoteichoic acid biosynthesis protein DltX</fullName>
    </submittedName>
</protein>
<dbReference type="AlphaFoldDB" id="A0A0G7CN68"/>
<dbReference type="GeneID" id="83705154"/>
<gene>
    <name evidence="1" type="ORF">NCTC12092_01271</name>
</gene>
<sequence length="47" mass="5583">MLKNKSRLRAIFVFVGKIALFYVILMLLVYFFGYLGHGQSNFIYNEF</sequence>
<organism evidence="1 2">
    <name type="scientific">Streptococcus equi subsp. equi</name>
    <dbReference type="NCBI Taxonomy" id="148942"/>
    <lineage>
        <taxon>Bacteria</taxon>
        <taxon>Bacillati</taxon>
        <taxon>Bacillota</taxon>
        <taxon>Bacilli</taxon>
        <taxon>Lactobacillales</taxon>
        <taxon>Streptococcaceae</taxon>
        <taxon>Streptococcus</taxon>
    </lineage>
</organism>
<dbReference type="InterPro" id="IPR021008">
    <property type="entry name" value="DltX"/>
</dbReference>
<accession>A0A0G7CN68</accession>
<name>A0A0G7CN68_9STRE</name>
<proteinExistence type="predicted"/>